<keyword evidence="5 9" id="KW-0812">Transmembrane</keyword>
<comment type="caution">
    <text evidence="11">The sequence shown here is derived from an EMBL/GenBank/DDBJ whole genome shotgun (WGS) entry which is preliminary data.</text>
</comment>
<dbReference type="PROSITE" id="PS50928">
    <property type="entry name" value="ABC_TM1"/>
    <property type="match status" value="1"/>
</dbReference>
<dbReference type="PANTHER" id="PTHR30614">
    <property type="entry name" value="MEMBRANE COMPONENT OF AMINO ACID ABC TRANSPORTER"/>
    <property type="match status" value="1"/>
</dbReference>
<evidence type="ECO:0000256" key="8">
    <source>
        <dbReference type="ARBA" id="ARBA00023136"/>
    </source>
</evidence>
<organism evidence="11 12">
    <name type="scientific">Salininema proteolyticum</name>
    <dbReference type="NCBI Taxonomy" id="1607685"/>
    <lineage>
        <taxon>Bacteria</taxon>
        <taxon>Bacillati</taxon>
        <taxon>Actinomycetota</taxon>
        <taxon>Actinomycetes</taxon>
        <taxon>Glycomycetales</taxon>
        <taxon>Glycomycetaceae</taxon>
        <taxon>Salininema</taxon>
    </lineage>
</organism>
<keyword evidence="12" id="KW-1185">Reference proteome</keyword>
<feature type="transmembrane region" description="Helical" evidence="9">
    <location>
        <begin position="21"/>
        <end position="40"/>
    </location>
</feature>
<dbReference type="SUPFAM" id="SSF161098">
    <property type="entry name" value="MetI-like"/>
    <property type="match status" value="1"/>
</dbReference>
<evidence type="ECO:0000313" key="12">
    <source>
        <dbReference type="Proteomes" id="UP001595823"/>
    </source>
</evidence>
<feature type="transmembrane region" description="Helical" evidence="9">
    <location>
        <begin position="107"/>
        <end position="128"/>
    </location>
</feature>
<gene>
    <name evidence="11" type="ORF">ACFPET_17720</name>
</gene>
<dbReference type="CDD" id="cd06261">
    <property type="entry name" value="TM_PBP2"/>
    <property type="match status" value="1"/>
</dbReference>
<evidence type="ECO:0000259" key="10">
    <source>
        <dbReference type="PROSITE" id="PS50928"/>
    </source>
</evidence>
<evidence type="ECO:0000256" key="5">
    <source>
        <dbReference type="ARBA" id="ARBA00022692"/>
    </source>
</evidence>
<feature type="transmembrane region" description="Helical" evidence="9">
    <location>
        <begin position="242"/>
        <end position="260"/>
    </location>
</feature>
<feature type="transmembrane region" description="Helical" evidence="9">
    <location>
        <begin position="182"/>
        <end position="200"/>
    </location>
</feature>
<name>A0ABV8U2P2_9ACTN</name>
<sequence length="271" mass="29206">MTEYRVHPGLSPRKKQRIGQGIQYTVLVGAVLAVAVVADWGSIAEQFLNGEVAVLMLPELFSIALVNTVIYTVSGYVVGFVLGLLLSVMQLSSVPANRWLSKLYVEVFRGLPAILVFLVLAFGVPTAFPGFRYPMGTYGMVAIGLGLVAAAYLAETFRAGIQAVPKGQMEAARSLGMGRTRALVTIVIPQAIRIVIPPLTNEFILLAKDSSLVYVMGVTLATAELTKFGSDMATRMANSTPFIVAGATYLLITVPLSLIVRRLEARQLETR</sequence>
<evidence type="ECO:0000256" key="3">
    <source>
        <dbReference type="ARBA" id="ARBA00022448"/>
    </source>
</evidence>
<keyword evidence="6" id="KW-0029">Amino-acid transport</keyword>
<accession>A0ABV8U2P2</accession>
<keyword evidence="4" id="KW-1003">Cell membrane</keyword>
<evidence type="ECO:0000256" key="1">
    <source>
        <dbReference type="ARBA" id="ARBA00004651"/>
    </source>
</evidence>
<dbReference type="InterPro" id="IPR035906">
    <property type="entry name" value="MetI-like_sf"/>
</dbReference>
<dbReference type="RefSeq" id="WP_380623597.1">
    <property type="nucleotide sequence ID" value="NZ_JBHSDK010000028.1"/>
</dbReference>
<feature type="transmembrane region" description="Helical" evidence="9">
    <location>
        <begin position="140"/>
        <end position="161"/>
    </location>
</feature>
<keyword evidence="3 9" id="KW-0813">Transport</keyword>
<keyword evidence="8 9" id="KW-0472">Membrane</keyword>
<dbReference type="NCBIfam" id="TIGR01726">
    <property type="entry name" value="HEQRo_perm_3TM"/>
    <property type="match status" value="1"/>
</dbReference>
<proteinExistence type="inferred from homology"/>
<dbReference type="Proteomes" id="UP001595823">
    <property type="component" value="Unassembled WGS sequence"/>
</dbReference>
<reference evidence="12" key="1">
    <citation type="journal article" date="2019" name="Int. J. Syst. Evol. Microbiol.">
        <title>The Global Catalogue of Microorganisms (GCM) 10K type strain sequencing project: providing services to taxonomists for standard genome sequencing and annotation.</title>
        <authorList>
            <consortium name="The Broad Institute Genomics Platform"/>
            <consortium name="The Broad Institute Genome Sequencing Center for Infectious Disease"/>
            <person name="Wu L."/>
            <person name="Ma J."/>
        </authorList>
    </citation>
    <scope>NUCLEOTIDE SEQUENCE [LARGE SCALE GENOMIC DNA]</scope>
    <source>
        <strain evidence="12">IBRC-M 10908</strain>
    </source>
</reference>
<evidence type="ECO:0000256" key="4">
    <source>
        <dbReference type="ARBA" id="ARBA00022475"/>
    </source>
</evidence>
<dbReference type="Gene3D" id="1.10.3720.10">
    <property type="entry name" value="MetI-like"/>
    <property type="match status" value="1"/>
</dbReference>
<dbReference type="EMBL" id="JBHSDK010000028">
    <property type="protein sequence ID" value="MFC4337045.1"/>
    <property type="molecule type" value="Genomic_DNA"/>
</dbReference>
<comment type="similarity">
    <text evidence="2">Belongs to the binding-protein-dependent transport system permease family. HisMQ subfamily.</text>
</comment>
<keyword evidence="7 9" id="KW-1133">Transmembrane helix</keyword>
<dbReference type="InterPro" id="IPR010065">
    <property type="entry name" value="AA_ABC_transptr_permease_3TM"/>
</dbReference>
<dbReference type="Pfam" id="PF00528">
    <property type="entry name" value="BPD_transp_1"/>
    <property type="match status" value="1"/>
</dbReference>
<comment type="subcellular location">
    <subcellularLocation>
        <location evidence="1 9">Cell membrane</location>
        <topology evidence="1 9">Multi-pass membrane protein</topology>
    </subcellularLocation>
</comment>
<protein>
    <submittedName>
        <fullName evidence="11">Amino acid ABC transporter permease</fullName>
    </submittedName>
</protein>
<evidence type="ECO:0000256" key="6">
    <source>
        <dbReference type="ARBA" id="ARBA00022970"/>
    </source>
</evidence>
<evidence type="ECO:0000256" key="7">
    <source>
        <dbReference type="ARBA" id="ARBA00022989"/>
    </source>
</evidence>
<dbReference type="InterPro" id="IPR043429">
    <property type="entry name" value="ArtM/GltK/GlnP/TcyL/YhdX-like"/>
</dbReference>
<feature type="transmembrane region" description="Helical" evidence="9">
    <location>
        <begin position="60"/>
        <end position="86"/>
    </location>
</feature>
<evidence type="ECO:0000256" key="2">
    <source>
        <dbReference type="ARBA" id="ARBA00010072"/>
    </source>
</evidence>
<dbReference type="InterPro" id="IPR000515">
    <property type="entry name" value="MetI-like"/>
</dbReference>
<evidence type="ECO:0000256" key="9">
    <source>
        <dbReference type="RuleBase" id="RU363032"/>
    </source>
</evidence>
<dbReference type="PANTHER" id="PTHR30614:SF20">
    <property type="entry name" value="GLUTAMINE TRANSPORT SYSTEM PERMEASE PROTEIN GLNP"/>
    <property type="match status" value="1"/>
</dbReference>
<feature type="domain" description="ABC transmembrane type-1" evidence="10">
    <location>
        <begin position="65"/>
        <end position="260"/>
    </location>
</feature>
<evidence type="ECO:0000313" key="11">
    <source>
        <dbReference type="EMBL" id="MFC4337045.1"/>
    </source>
</evidence>